<feature type="coiled-coil region" evidence="1">
    <location>
        <begin position="129"/>
        <end position="170"/>
    </location>
</feature>
<dbReference type="GO" id="GO:0005524">
    <property type="term" value="F:ATP binding"/>
    <property type="evidence" value="ECO:0007669"/>
    <property type="project" value="InterPro"/>
</dbReference>
<proteinExistence type="predicted"/>
<dbReference type="PROSITE" id="PS50011">
    <property type="entry name" value="PROTEIN_KINASE_DOM"/>
    <property type="match status" value="1"/>
</dbReference>
<dbReference type="InterPro" id="IPR001245">
    <property type="entry name" value="Ser-Thr/Tyr_kinase_cat_dom"/>
</dbReference>
<keyword evidence="4" id="KW-1185">Reference proteome</keyword>
<dbReference type="GO" id="GO:0007166">
    <property type="term" value="P:cell surface receptor signaling pathway"/>
    <property type="evidence" value="ECO:0007669"/>
    <property type="project" value="InterPro"/>
</dbReference>
<dbReference type="SMART" id="SM00220">
    <property type="entry name" value="S_TKc"/>
    <property type="match status" value="1"/>
</dbReference>
<dbReference type="Gene3D" id="1.20.930.20">
    <property type="entry name" value="Adaptor protein Cbl, N-terminal domain"/>
    <property type="match status" value="1"/>
</dbReference>
<evidence type="ECO:0000259" key="2">
    <source>
        <dbReference type="PROSITE" id="PS50011"/>
    </source>
</evidence>
<dbReference type="PRINTS" id="PR00109">
    <property type="entry name" value="TYRKINASE"/>
</dbReference>
<dbReference type="InterPro" id="IPR054000">
    <property type="entry name" value="MLKL_N"/>
</dbReference>
<dbReference type="InterPro" id="IPR036537">
    <property type="entry name" value="Adaptor_Cbl_N_dom_sf"/>
</dbReference>
<dbReference type="AlphaFoldDB" id="A0AAD5U8M3"/>
<dbReference type="Pfam" id="PF07714">
    <property type="entry name" value="PK_Tyr_Ser-Thr"/>
    <property type="match status" value="1"/>
</dbReference>
<evidence type="ECO:0000313" key="4">
    <source>
        <dbReference type="Proteomes" id="UP001210925"/>
    </source>
</evidence>
<dbReference type="Proteomes" id="UP001210925">
    <property type="component" value="Unassembled WGS sequence"/>
</dbReference>
<dbReference type="SUPFAM" id="SSF56112">
    <property type="entry name" value="Protein kinase-like (PK-like)"/>
    <property type="match status" value="1"/>
</dbReference>
<name>A0AAD5U8M3_9FUNG</name>
<dbReference type="InterPro" id="IPR051681">
    <property type="entry name" value="Ser/Thr_Kinases-Pseudokinases"/>
</dbReference>
<dbReference type="InterPro" id="IPR011009">
    <property type="entry name" value="Kinase-like_dom_sf"/>
</dbReference>
<comment type="caution">
    <text evidence="3">The sequence shown here is derived from an EMBL/GenBank/DDBJ whole genome shotgun (WGS) entry which is preliminary data.</text>
</comment>
<sequence length="580" mass="65762">MDPLSVIQNIISAAQYIKSICDQVKANKQQCQRLSNRIEIILSPVKTFAQNPASIRPENLAALNDLVICLGDCRTVVHDFYSANWAKRAFQNQTDNETFRKLNDRLSASAQQLSLSLDITRVFDREADKKDIEEDLADIESKLNDIIDMHQQTSQQIDNLAQSVDQMRVQILAQLSTKKEEVKQMDTGFKIDVQIINSSSLLIDRMLGKGGIAQVYVARWDSEMVAVKKLNVPQMSQKDLKDFYNEANIMYRTRHPNVVLLQGIVQEPDNYMLVMELMDKGTLLDLLRSTEDLTWSKRFNFAIDIASGMAYLHKNKIIHCDLKSLNILLDRHETCKIGDFGLAKIRLNSTASLASVKIEPVHTVSGIRWKAPELLQPNGKFTKESDVYSFGVILWELSERKIPYAEAATDGEVTKLVIDDKVALEASCPPKFQDMIRNCTDRVPKFRPSFANICGTLDALVRDEPLHPLPVALTGAAALPPLPVAKPVVPMEDNPANRRIKNQKFKEFWINYWGPNTVSVDWADFFDCLSDYLIRGGLREFNEEEIKQQFGIIHGKVSMNSFNTRTQELSSLKELALQKK</sequence>
<protein>
    <submittedName>
        <fullName evidence="3">Copper transport protein ctr1</fullName>
    </submittedName>
</protein>
<evidence type="ECO:0000256" key="1">
    <source>
        <dbReference type="SAM" id="Coils"/>
    </source>
</evidence>
<dbReference type="CDD" id="cd13999">
    <property type="entry name" value="STKc_MAP3K-like"/>
    <property type="match status" value="1"/>
</dbReference>
<feature type="domain" description="Protein kinase" evidence="2">
    <location>
        <begin position="201"/>
        <end position="470"/>
    </location>
</feature>
<dbReference type="EMBL" id="JADGKB010000295">
    <property type="protein sequence ID" value="KAJ3250180.1"/>
    <property type="molecule type" value="Genomic_DNA"/>
</dbReference>
<dbReference type="PROSITE" id="PS00108">
    <property type="entry name" value="PROTEIN_KINASE_ST"/>
    <property type="match status" value="1"/>
</dbReference>
<dbReference type="InterPro" id="IPR000719">
    <property type="entry name" value="Prot_kinase_dom"/>
</dbReference>
<dbReference type="InterPro" id="IPR059179">
    <property type="entry name" value="MLKL-like_MCAfunc"/>
</dbReference>
<dbReference type="CDD" id="cd21037">
    <property type="entry name" value="MLKL_NTD"/>
    <property type="match status" value="1"/>
</dbReference>
<keyword evidence="1" id="KW-0175">Coiled coil</keyword>
<dbReference type="Pfam" id="PF22215">
    <property type="entry name" value="MLKL_N"/>
    <property type="match status" value="1"/>
</dbReference>
<gene>
    <name evidence="3" type="primary">CTR1_2</name>
    <name evidence="3" type="ORF">HK103_003790</name>
</gene>
<reference evidence="3" key="1">
    <citation type="submission" date="2020-05" db="EMBL/GenBank/DDBJ databases">
        <title>Phylogenomic resolution of chytrid fungi.</title>
        <authorList>
            <person name="Stajich J.E."/>
            <person name="Amses K."/>
            <person name="Simmons R."/>
            <person name="Seto K."/>
            <person name="Myers J."/>
            <person name="Bonds A."/>
            <person name="Quandt C.A."/>
            <person name="Barry K."/>
            <person name="Liu P."/>
            <person name="Grigoriev I."/>
            <person name="Longcore J.E."/>
            <person name="James T.Y."/>
        </authorList>
    </citation>
    <scope>NUCLEOTIDE SEQUENCE</scope>
    <source>
        <strain evidence="3">PLAUS21</strain>
    </source>
</reference>
<accession>A0AAD5U8M3</accession>
<dbReference type="GO" id="GO:0004674">
    <property type="term" value="F:protein serine/threonine kinase activity"/>
    <property type="evidence" value="ECO:0007669"/>
    <property type="project" value="TreeGrafter"/>
</dbReference>
<evidence type="ECO:0000313" key="3">
    <source>
        <dbReference type="EMBL" id="KAJ3250180.1"/>
    </source>
</evidence>
<dbReference type="Gene3D" id="1.10.510.10">
    <property type="entry name" value="Transferase(Phosphotransferase) domain 1"/>
    <property type="match status" value="1"/>
</dbReference>
<dbReference type="PANTHER" id="PTHR44329">
    <property type="entry name" value="SERINE/THREONINE-PROTEIN KINASE TNNI3K-RELATED"/>
    <property type="match status" value="1"/>
</dbReference>
<organism evidence="3 4">
    <name type="scientific">Boothiomyces macroporosus</name>
    <dbReference type="NCBI Taxonomy" id="261099"/>
    <lineage>
        <taxon>Eukaryota</taxon>
        <taxon>Fungi</taxon>
        <taxon>Fungi incertae sedis</taxon>
        <taxon>Chytridiomycota</taxon>
        <taxon>Chytridiomycota incertae sedis</taxon>
        <taxon>Chytridiomycetes</taxon>
        <taxon>Rhizophydiales</taxon>
        <taxon>Terramycetaceae</taxon>
        <taxon>Boothiomyces</taxon>
    </lineage>
</organism>
<dbReference type="InterPro" id="IPR008271">
    <property type="entry name" value="Ser/Thr_kinase_AS"/>
</dbReference>